<gene>
    <name evidence="3" type="ORF">BCR42DRAFT_447488</name>
</gene>
<name>A0A1X2ITN2_9FUNG</name>
<evidence type="ECO:0000256" key="2">
    <source>
        <dbReference type="SAM" id="Phobius"/>
    </source>
</evidence>
<evidence type="ECO:0000313" key="4">
    <source>
        <dbReference type="Proteomes" id="UP000193560"/>
    </source>
</evidence>
<dbReference type="Proteomes" id="UP000193560">
    <property type="component" value="Unassembled WGS sequence"/>
</dbReference>
<sequence>MAQLSEFGERVIDRINMIGMWISVVICVRNFFVCYRQYKRTRGKIHLVNIAQVVVFFIYRLLYGLIPLFEIATCAYYPLLVSLWHLDYLLFYTVMFLRLLILESDKNSLWIKIVGIALITVRFADWPYELAFLPLEQSFLDSSSTSGSTCWAIWANGVIILNFIGDALANLFLSGMFVRRLYVHIRQSRKVMSHHNCVIEYIARKSLICLALTFVVNLIMNLFKVTMFLGDRSDAFTVYFAIAESTLLVEALRVDHPGLRDRSSCEQCVHSDHTDLNIDRAAKKKNRDEEEGGGKNTDSRSRKGDKDSDDDFEDLTVPHSKDLRHPDAGPMALEMAMASTKTASLPKSYSLVNKNLHQFYSPISSYQSQQHHRSHHHHHHLPQLKSINNLPQTSSAPPFAAPIRPVIRSSGDIEAVPTVSLGSIELEESPKWKPSNRSGKQD</sequence>
<reference evidence="3 4" key="1">
    <citation type="submission" date="2016-07" db="EMBL/GenBank/DDBJ databases">
        <title>Pervasive Adenine N6-methylation of Active Genes in Fungi.</title>
        <authorList>
            <consortium name="DOE Joint Genome Institute"/>
            <person name="Mondo S.J."/>
            <person name="Dannebaum R.O."/>
            <person name="Kuo R.C."/>
            <person name="Labutti K."/>
            <person name="Haridas S."/>
            <person name="Kuo A."/>
            <person name="Salamov A."/>
            <person name="Ahrendt S.R."/>
            <person name="Lipzen A."/>
            <person name="Sullivan W."/>
            <person name="Andreopoulos W.B."/>
            <person name="Clum A."/>
            <person name="Lindquist E."/>
            <person name="Daum C."/>
            <person name="Ramamoorthy G.K."/>
            <person name="Gryganskyi A."/>
            <person name="Culley D."/>
            <person name="Magnuson J.K."/>
            <person name="James T.Y."/>
            <person name="O'Malley M.A."/>
            <person name="Stajich J.E."/>
            <person name="Spatafora J.W."/>
            <person name="Visel A."/>
            <person name="Grigoriev I.V."/>
        </authorList>
    </citation>
    <scope>NUCLEOTIDE SEQUENCE [LARGE SCALE GENOMIC DNA]</scope>
    <source>
        <strain evidence="3 4">NRRL 1336</strain>
    </source>
</reference>
<feature type="transmembrane region" description="Helical" evidence="2">
    <location>
        <begin position="151"/>
        <end position="178"/>
    </location>
</feature>
<feature type="transmembrane region" description="Helical" evidence="2">
    <location>
        <begin position="198"/>
        <end position="223"/>
    </location>
</feature>
<feature type="region of interest" description="Disordered" evidence="1">
    <location>
        <begin position="276"/>
        <end position="327"/>
    </location>
</feature>
<keyword evidence="2" id="KW-0472">Membrane</keyword>
<feature type="transmembrane region" description="Helical" evidence="2">
    <location>
        <begin position="109"/>
        <end position="128"/>
    </location>
</feature>
<feature type="transmembrane region" description="Helical" evidence="2">
    <location>
        <begin position="47"/>
        <end position="69"/>
    </location>
</feature>
<keyword evidence="2" id="KW-0812">Transmembrane</keyword>
<feature type="transmembrane region" description="Helical" evidence="2">
    <location>
        <begin position="15"/>
        <end position="35"/>
    </location>
</feature>
<feature type="transmembrane region" description="Helical" evidence="2">
    <location>
        <begin position="75"/>
        <end position="97"/>
    </location>
</feature>
<protein>
    <submittedName>
        <fullName evidence="3">Uncharacterized protein</fullName>
    </submittedName>
</protein>
<dbReference type="EMBL" id="MCGE01000004">
    <property type="protein sequence ID" value="ORZ22158.1"/>
    <property type="molecule type" value="Genomic_DNA"/>
</dbReference>
<feature type="compositionally biased region" description="Basic and acidic residues" evidence="1">
    <location>
        <begin position="297"/>
        <end position="306"/>
    </location>
</feature>
<evidence type="ECO:0000256" key="1">
    <source>
        <dbReference type="SAM" id="MobiDB-lite"/>
    </source>
</evidence>
<comment type="caution">
    <text evidence="3">The sequence shown here is derived from an EMBL/GenBank/DDBJ whole genome shotgun (WGS) entry which is preliminary data.</text>
</comment>
<dbReference type="AlphaFoldDB" id="A0A1X2ITN2"/>
<dbReference type="OrthoDB" id="2283394at2759"/>
<proteinExistence type="predicted"/>
<organism evidence="3 4">
    <name type="scientific">Absidia repens</name>
    <dbReference type="NCBI Taxonomy" id="90262"/>
    <lineage>
        <taxon>Eukaryota</taxon>
        <taxon>Fungi</taxon>
        <taxon>Fungi incertae sedis</taxon>
        <taxon>Mucoromycota</taxon>
        <taxon>Mucoromycotina</taxon>
        <taxon>Mucoromycetes</taxon>
        <taxon>Mucorales</taxon>
        <taxon>Cunninghamellaceae</taxon>
        <taxon>Absidia</taxon>
    </lineage>
</organism>
<accession>A0A1X2ITN2</accession>
<keyword evidence="4" id="KW-1185">Reference proteome</keyword>
<keyword evidence="2" id="KW-1133">Transmembrane helix</keyword>
<evidence type="ECO:0000313" key="3">
    <source>
        <dbReference type="EMBL" id="ORZ22158.1"/>
    </source>
</evidence>